<proteinExistence type="inferred from homology"/>
<evidence type="ECO:0000256" key="10">
    <source>
        <dbReference type="ARBA" id="ARBA00023204"/>
    </source>
</evidence>
<dbReference type="SMART" id="SM01232">
    <property type="entry name" value="H2TH"/>
    <property type="match status" value="1"/>
</dbReference>
<keyword evidence="18" id="KW-1185">Reference proteome</keyword>
<dbReference type="InterPro" id="IPR035937">
    <property type="entry name" value="FPG_N"/>
</dbReference>
<dbReference type="GO" id="GO:0140078">
    <property type="term" value="F:class I DNA-(apurinic or apyrimidinic site) endonuclease activity"/>
    <property type="evidence" value="ECO:0007669"/>
    <property type="project" value="UniProtKB-EC"/>
</dbReference>
<comment type="similarity">
    <text evidence="2">Belongs to the FPG family.</text>
</comment>
<keyword evidence="8" id="KW-0862">Zinc</keyword>
<protein>
    <recommendedName>
        <fullName evidence="3">DNA-(apurinic or apyrimidinic site) lyase</fullName>
        <ecNumber evidence="3">4.2.99.18</ecNumber>
    </recommendedName>
</protein>
<dbReference type="PANTHER" id="PTHR42697:SF1">
    <property type="entry name" value="ENDONUCLEASE 8"/>
    <property type="match status" value="1"/>
</dbReference>
<evidence type="ECO:0000256" key="5">
    <source>
        <dbReference type="ARBA" id="ARBA00022763"/>
    </source>
</evidence>
<dbReference type="PANTHER" id="PTHR42697">
    <property type="entry name" value="ENDONUCLEASE 8"/>
    <property type="match status" value="1"/>
</dbReference>
<dbReference type="EC" id="4.2.99.18" evidence="3"/>
<comment type="cofactor">
    <cofactor evidence="1">
        <name>Zn(2+)</name>
        <dbReference type="ChEBI" id="CHEBI:29105"/>
    </cofactor>
</comment>
<evidence type="ECO:0000256" key="8">
    <source>
        <dbReference type="ARBA" id="ARBA00022833"/>
    </source>
</evidence>
<dbReference type="GO" id="GO:0016798">
    <property type="term" value="F:hydrolase activity, acting on glycosyl bonds"/>
    <property type="evidence" value="ECO:0007669"/>
    <property type="project" value="UniProtKB-KW"/>
</dbReference>
<evidence type="ECO:0000313" key="18">
    <source>
        <dbReference type="Proteomes" id="UP001185069"/>
    </source>
</evidence>
<keyword evidence="17" id="KW-0540">Nuclease</keyword>
<keyword evidence="11 17" id="KW-0456">Lyase</keyword>
<comment type="caution">
    <text evidence="17">The sequence shown here is derived from an EMBL/GenBank/DDBJ whole genome shotgun (WGS) entry which is preliminary data.</text>
</comment>
<organism evidence="17 18">
    <name type="scientific">Arthrobacter russicus</name>
    <dbReference type="NCBI Taxonomy" id="172040"/>
    <lineage>
        <taxon>Bacteria</taxon>
        <taxon>Bacillati</taxon>
        <taxon>Actinomycetota</taxon>
        <taxon>Actinomycetes</taxon>
        <taxon>Micrococcales</taxon>
        <taxon>Micrococcaceae</taxon>
        <taxon>Arthrobacter</taxon>
    </lineage>
</organism>
<dbReference type="SMART" id="SM00898">
    <property type="entry name" value="Fapy_DNA_glyco"/>
    <property type="match status" value="1"/>
</dbReference>
<sequence length="260" mass="28972">MPEGDTVWRQTRALDAALRGKEILRSDFRVPAFATVDLRGFTVSRAYPRGKHLLIETASAEGRTTVIHSHLKMEGSWQLYRPGEPWRRPAHTARAVLEVADAVAVGFSLGLLEVLPAGELDLDFLGPDLLGPDWDAAEAQRRLEADPQRPIGAALLDQRNLAGIGNIYRNELCFLVGAHPERPTASVDLPRILGLAKRLLEANKARSQRSTTGSAARADAASWVYRREHLPCRRCGTRIRQEQLDGRTIFSCPRCQPRDW</sequence>
<evidence type="ECO:0000256" key="11">
    <source>
        <dbReference type="ARBA" id="ARBA00023239"/>
    </source>
</evidence>
<keyword evidence="12" id="KW-0511">Multifunctional enzyme</keyword>
<dbReference type="CDD" id="cd08971">
    <property type="entry name" value="AcNei2_N"/>
    <property type="match status" value="1"/>
</dbReference>
<evidence type="ECO:0000259" key="16">
    <source>
        <dbReference type="PROSITE" id="PS51068"/>
    </source>
</evidence>
<dbReference type="InterPro" id="IPR044090">
    <property type="entry name" value="Nei2_N"/>
</dbReference>
<reference evidence="17 18" key="1">
    <citation type="submission" date="2023-07" db="EMBL/GenBank/DDBJ databases">
        <title>Sequencing the genomes of 1000 actinobacteria strains.</title>
        <authorList>
            <person name="Klenk H.-P."/>
        </authorList>
    </citation>
    <scope>NUCLEOTIDE SEQUENCE [LARGE SCALE GENOMIC DNA]</scope>
    <source>
        <strain evidence="17 18">DSM 14555</strain>
    </source>
</reference>
<dbReference type="InterPro" id="IPR015886">
    <property type="entry name" value="H2TH_FPG"/>
</dbReference>
<dbReference type="Pfam" id="PF06831">
    <property type="entry name" value="H2TH"/>
    <property type="match status" value="1"/>
</dbReference>
<evidence type="ECO:0000313" key="17">
    <source>
        <dbReference type="EMBL" id="MDR6269839.1"/>
    </source>
</evidence>
<keyword evidence="4" id="KW-0479">Metal-binding</keyword>
<dbReference type="SUPFAM" id="SSF81624">
    <property type="entry name" value="N-terminal domain of MutM-like DNA repair proteins"/>
    <property type="match status" value="1"/>
</dbReference>
<dbReference type="Proteomes" id="UP001185069">
    <property type="component" value="Unassembled WGS sequence"/>
</dbReference>
<keyword evidence="6 14" id="KW-0863">Zinc-finger</keyword>
<evidence type="ECO:0000256" key="1">
    <source>
        <dbReference type="ARBA" id="ARBA00001947"/>
    </source>
</evidence>
<evidence type="ECO:0000256" key="14">
    <source>
        <dbReference type="PROSITE-ProRule" id="PRU00391"/>
    </source>
</evidence>
<evidence type="ECO:0000256" key="6">
    <source>
        <dbReference type="ARBA" id="ARBA00022771"/>
    </source>
</evidence>
<name>A0ABU1JBP2_9MICC</name>
<evidence type="ECO:0000256" key="7">
    <source>
        <dbReference type="ARBA" id="ARBA00022801"/>
    </source>
</evidence>
<keyword evidence="5" id="KW-0227">DNA damage</keyword>
<accession>A0ABU1JBP2</accession>
<dbReference type="InterPro" id="IPR010979">
    <property type="entry name" value="Ribosomal_uS13-like_H2TH"/>
</dbReference>
<keyword evidence="13 17" id="KW-0326">Glycosidase</keyword>
<keyword evidence="7 17" id="KW-0378">Hydrolase</keyword>
<feature type="domain" description="Formamidopyrimidine-DNA glycosylase catalytic" evidence="16">
    <location>
        <begin position="2"/>
        <end position="106"/>
    </location>
</feature>
<evidence type="ECO:0000256" key="9">
    <source>
        <dbReference type="ARBA" id="ARBA00023125"/>
    </source>
</evidence>
<dbReference type="Pfam" id="PF01149">
    <property type="entry name" value="Fapy_DNA_glyco"/>
    <property type="match status" value="1"/>
</dbReference>
<dbReference type="Gene3D" id="3.20.190.10">
    <property type="entry name" value="MutM-like, N-terminal"/>
    <property type="match status" value="1"/>
</dbReference>
<dbReference type="InterPro" id="IPR010663">
    <property type="entry name" value="Znf_FPG/IleRS"/>
</dbReference>
<dbReference type="InterPro" id="IPR012319">
    <property type="entry name" value="FPG_cat"/>
</dbReference>
<keyword evidence="17" id="KW-0255">Endonuclease</keyword>
<dbReference type="EMBL" id="JAVDQF010000001">
    <property type="protein sequence ID" value="MDR6269839.1"/>
    <property type="molecule type" value="Genomic_DNA"/>
</dbReference>
<dbReference type="Pfam" id="PF06827">
    <property type="entry name" value="zf-FPG_IleRS"/>
    <property type="match status" value="1"/>
</dbReference>
<dbReference type="PROSITE" id="PS51068">
    <property type="entry name" value="FPG_CAT"/>
    <property type="match status" value="1"/>
</dbReference>
<keyword evidence="10" id="KW-0234">DNA repair</keyword>
<evidence type="ECO:0000256" key="2">
    <source>
        <dbReference type="ARBA" id="ARBA00009409"/>
    </source>
</evidence>
<keyword evidence="9" id="KW-0238">DNA-binding</keyword>
<evidence type="ECO:0000259" key="15">
    <source>
        <dbReference type="PROSITE" id="PS51066"/>
    </source>
</evidence>
<dbReference type="InterPro" id="IPR000214">
    <property type="entry name" value="Znf_DNA_glyclase/AP_lyase"/>
</dbReference>
<gene>
    <name evidence="17" type="ORF">JOE69_002077</name>
</gene>
<evidence type="ECO:0000256" key="13">
    <source>
        <dbReference type="ARBA" id="ARBA00023295"/>
    </source>
</evidence>
<evidence type="ECO:0000256" key="4">
    <source>
        <dbReference type="ARBA" id="ARBA00022723"/>
    </source>
</evidence>
<evidence type="ECO:0000256" key="12">
    <source>
        <dbReference type="ARBA" id="ARBA00023268"/>
    </source>
</evidence>
<dbReference type="SUPFAM" id="SSF57716">
    <property type="entry name" value="Glucocorticoid receptor-like (DNA-binding domain)"/>
    <property type="match status" value="1"/>
</dbReference>
<feature type="domain" description="FPG-type" evidence="15">
    <location>
        <begin position="223"/>
        <end position="257"/>
    </location>
</feature>
<dbReference type="Gene3D" id="1.10.8.50">
    <property type="match status" value="1"/>
</dbReference>
<dbReference type="PROSITE" id="PS51066">
    <property type="entry name" value="ZF_FPG_2"/>
    <property type="match status" value="1"/>
</dbReference>
<evidence type="ECO:0000256" key="3">
    <source>
        <dbReference type="ARBA" id="ARBA00012720"/>
    </source>
</evidence>
<dbReference type="SUPFAM" id="SSF46946">
    <property type="entry name" value="S13-like H2TH domain"/>
    <property type="match status" value="1"/>
</dbReference>
<dbReference type="RefSeq" id="WP_309798472.1">
    <property type="nucleotide sequence ID" value="NZ_BAAAHY010000005.1"/>
</dbReference>